<dbReference type="PROSITE" id="PS00483">
    <property type="entry name" value="DIHYDROOROTASE_2"/>
    <property type="match status" value="1"/>
</dbReference>
<dbReference type="InterPro" id="IPR050138">
    <property type="entry name" value="DHOase/Allantoinase_Hydrolase"/>
</dbReference>
<dbReference type="GO" id="GO:0006145">
    <property type="term" value="P:purine nucleobase catabolic process"/>
    <property type="evidence" value="ECO:0007669"/>
    <property type="project" value="TreeGrafter"/>
</dbReference>
<evidence type="ECO:0000256" key="4">
    <source>
        <dbReference type="ARBA" id="ARBA00022723"/>
    </source>
</evidence>
<dbReference type="EMBL" id="JTCM02000075">
    <property type="protein sequence ID" value="NEU75621.1"/>
    <property type="molecule type" value="Genomic_DNA"/>
</dbReference>
<dbReference type="Proteomes" id="UP000031549">
    <property type="component" value="Unassembled WGS sequence"/>
</dbReference>
<name>A0A846HGV1_9CYAN</name>
<reference evidence="7 8" key="1">
    <citation type="journal article" date="2015" name="Genome Announc.">
        <title>Draft Genome Sequence of Cyanobacterium Hassallia byssoidea Strain VB512170, Isolated from Monuments in India.</title>
        <authorList>
            <person name="Singh D."/>
            <person name="Chandrababunaidu M.M."/>
            <person name="Panda A."/>
            <person name="Sen D."/>
            <person name="Bhattacharyya S."/>
            <person name="Adhikary S.P."/>
            <person name="Tripathy S."/>
        </authorList>
    </citation>
    <scope>NUCLEOTIDE SEQUENCE [LARGE SCALE GENOMIC DNA]</scope>
    <source>
        <strain evidence="7 8">VB512170</strain>
    </source>
</reference>
<evidence type="ECO:0000313" key="8">
    <source>
        <dbReference type="Proteomes" id="UP000031549"/>
    </source>
</evidence>
<comment type="function">
    <text evidence="2">Catalyzes the reversible cyclization of carbamoyl aspartate to dihydroorotate.</text>
</comment>
<dbReference type="NCBIfam" id="NF005751">
    <property type="entry name" value="PRK07575.1"/>
    <property type="match status" value="1"/>
</dbReference>
<dbReference type="SUPFAM" id="SSF51338">
    <property type="entry name" value="Composite domain of metallo-dependent hydrolases"/>
    <property type="match status" value="1"/>
</dbReference>
<dbReference type="Gene3D" id="2.30.40.10">
    <property type="entry name" value="Urease, subunit C, domain 1"/>
    <property type="match status" value="1"/>
</dbReference>
<sequence length="439" mass="48298">MSSPKSLLIRRARIILPNGELIVGDVLTRDRQIIKVAPEISTATPTTEIDADQLTLLPGVIDPQVHFREPGLEHKEDLFTASCACAKGGVTSFLEMPNTRPLTITQQALDDKLQRAQSKCLVNYGFFIGATPENLPDLLNAKPTPGIKIFMGSMHGHLLVDADAALEAIFAKGDRLIAVHAEDQARINQRRKEFAGIHDVAIHSQIQDNQAALLATTLALKLSEKYQRRLHILHMSTAEEADLLRHYKPSWVTAEVTPQHLLLNTSAYEKIGTLAQMNPPLRSPHDNEVLWQALRDGVIDFIATDHAPHTLEEKALEYPNSPSGMPGVETSLALMLTAAMQGRCSVAQVVNWMSTAVAKAYGIPNKGAIAPGYDADLVLVDLQTYHQVRREELLTKCGWSPFEGWNLTGWAHTTIVGGEIVYDKGKLNTDVRGQAINFL</sequence>
<dbReference type="CDD" id="cd01318">
    <property type="entry name" value="DHOase_IIb"/>
    <property type="match status" value="1"/>
</dbReference>
<keyword evidence="8" id="KW-1185">Reference proteome</keyword>
<comment type="cofactor">
    <cofactor evidence="1">
        <name>Zn(2+)</name>
        <dbReference type="ChEBI" id="CHEBI:29105"/>
    </cofactor>
</comment>
<accession>A0A846HGV1</accession>
<evidence type="ECO:0000259" key="6">
    <source>
        <dbReference type="Pfam" id="PF01979"/>
    </source>
</evidence>
<evidence type="ECO:0000256" key="5">
    <source>
        <dbReference type="ARBA" id="ARBA00022801"/>
    </source>
</evidence>
<protein>
    <submittedName>
        <fullName evidence="7">Dihydroorotase</fullName>
    </submittedName>
</protein>
<dbReference type="PANTHER" id="PTHR43668:SF4">
    <property type="entry name" value="ALLANTOINASE"/>
    <property type="match status" value="1"/>
</dbReference>
<proteinExistence type="inferred from homology"/>
<comment type="similarity">
    <text evidence="3">Belongs to the metallo-dependent hydrolases superfamily. DHOase family. Class I DHOase subfamily.</text>
</comment>
<feature type="domain" description="Amidohydrolase-related" evidence="6">
    <location>
        <begin position="55"/>
        <end position="421"/>
    </location>
</feature>
<dbReference type="InterPro" id="IPR006680">
    <property type="entry name" value="Amidohydro-rel"/>
</dbReference>
<comment type="caution">
    <text evidence="7">The sequence shown here is derived from an EMBL/GenBank/DDBJ whole genome shotgun (WGS) entry which is preliminary data.</text>
</comment>
<dbReference type="GO" id="GO:0046872">
    <property type="term" value="F:metal ion binding"/>
    <property type="evidence" value="ECO:0007669"/>
    <property type="project" value="UniProtKB-KW"/>
</dbReference>
<dbReference type="SUPFAM" id="SSF51556">
    <property type="entry name" value="Metallo-dependent hydrolases"/>
    <property type="match status" value="1"/>
</dbReference>
<organism evidence="7 8">
    <name type="scientific">Hassallia byssoidea VB512170</name>
    <dbReference type="NCBI Taxonomy" id="1304833"/>
    <lineage>
        <taxon>Bacteria</taxon>
        <taxon>Bacillati</taxon>
        <taxon>Cyanobacteriota</taxon>
        <taxon>Cyanophyceae</taxon>
        <taxon>Nostocales</taxon>
        <taxon>Tolypothrichaceae</taxon>
        <taxon>Hassallia</taxon>
    </lineage>
</organism>
<dbReference type="GO" id="GO:0004038">
    <property type="term" value="F:allantoinase activity"/>
    <property type="evidence" value="ECO:0007669"/>
    <property type="project" value="TreeGrafter"/>
</dbReference>
<evidence type="ECO:0000256" key="1">
    <source>
        <dbReference type="ARBA" id="ARBA00001947"/>
    </source>
</evidence>
<dbReference type="PANTHER" id="PTHR43668">
    <property type="entry name" value="ALLANTOINASE"/>
    <property type="match status" value="1"/>
</dbReference>
<gene>
    <name evidence="7" type="ORF">PI95_024440</name>
</gene>
<evidence type="ECO:0000256" key="3">
    <source>
        <dbReference type="ARBA" id="ARBA00010286"/>
    </source>
</evidence>
<dbReference type="InterPro" id="IPR002195">
    <property type="entry name" value="Dihydroorotase_CS"/>
</dbReference>
<keyword evidence="5" id="KW-0378">Hydrolase</keyword>
<dbReference type="Pfam" id="PF01979">
    <property type="entry name" value="Amidohydro_1"/>
    <property type="match status" value="1"/>
</dbReference>
<dbReference type="InterPro" id="IPR032466">
    <property type="entry name" value="Metal_Hydrolase"/>
</dbReference>
<dbReference type="Gene3D" id="3.20.20.140">
    <property type="entry name" value="Metal-dependent hydrolases"/>
    <property type="match status" value="1"/>
</dbReference>
<keyword evidence="4" id="KW-0479">Metal-binding</keyword>
<dbReference type="AlphaFoldDB" id="A0A846HGV1"/>
<evidence type="ECO:0000313" key="7">
    <source>
        <dbReference type="EMBL" id="NEU75621.1"/>
    </source>
</evidence>
<dbReference type="InterPro" id="IPR011059">
    <property type="entry name" value="Metal-dep_hydrolase_composite"/>
</dbReference>
<dbReference type="NCBIfam" id="TIGR00857">
    <property type="entry name" value="pyrC_multi"/>
    <property type="match status" value="1"/>
</dbReference>
<dbReference type="GO" id="GO:0005737">
    <property type="term" value="C:cytoplasm"/>
    <property type="evidence" value="ECO:0007669"/>
    <property type="project" value="TreeGrafter"/>
</dbReference>
<evidence type="ECO:0000256" key="2">
    <source>
        <dbReference type="ARBA" id="ARBA00002368"/>
    </source>
</evidence>
<dbReference type="RefSeq" id="WP_039753271.1">
    <property type="nucleotide sequence ID" value="NZ_JTCM02000075.1"/>
</dbReference>